<dbReference type="Pfam" id="PF00730">
    <property type="entry name" value="HhH-GPD"/>
    <property type="match status" value="1"/>
</dbReference>
<reference evidence="6 7" key="1">
    <citation type="submission" date="2022-07" db="EMBL/GenBank/DDBJ databases">
        <authorList>
            <person name="Li W.-J."/>
            <person name="Deng Q.-Q."/>
        </authorList>
    </citation>
    <scope>NUCLEOTIDE SEQUENCE [LARGE SCALE GENOMIC DNA]</scope>
    <source>
        <strain evidence="6 7">SYSU M60028</strain>
    </source>
</reference>
<dbReference type="EMBL" id="JANCLU010000039">
    <property type="protein sequence ID" value="MCP8941129.1"/>
    <property type="molecule type" value="Genomic_DNA"/>
</dbReference>
<dbReference type="InterPro" id="IPR003265">
    <property type="entry name" value="HhH-GPD_domain"/>
</dbReference>
<organism evidence="6 7">
    <name type="scientific">Alsobacter ponti</name>
    <dbReference type="NCBI Taxonomy" id="2962936"/>
    <lineage>
        <taxon>Bacteria</taxon>
        <taxon>Pseudomonadati</taxon>
        <taxon>Pseudomonadota</taxon>
        <taxon>Alphaproteobacteria</taxon>
        <taxon>Hyphomicrobiales</taxon>
        <taxon>Alsobacteraceae</taxon>
        <taxon>Alsobacter</taxon>
    </lineage>
</organism>
<keyword evidence="4" id="KW-0234">DNA repair</keyword>
<dbReference type="InterPro" id="IPR051912">
    <property type="entry name" value="Alkylbase_DNA_Glycosylase/TA"/>
</dbReference>
<proteinExistence type="predicted"/>
<evidence type="ECO:0000256" key="1">
    <source>
        <dbReference type="ARBA" id="ARBA00000086"/>
    </source>
</evidence>
<sequence>MLDCDEALDHALGELLRVDPALRPLYEVAGRPALRKRDPGLEGLAGIVVAQQLSVASAAAIWRRFRERFPKLEAAGLLAATDDDLRQCGLSAPKMRTLRAMAEAVHSGAVPLDDLTELPADEAHAHLVTIKGIGPWTADIYLLFCIGHPDAFPEGDLALQEALRMGFGLPERPSAKALGEFAERWRPWRGAAAKLLWAYYGAMKRGDDATPLGSGKAG</sequence>
<keyword evidence="3" id="KW-0227">DNA damage</keyword>
<feature type="domain" description="HhH-GPD" evidence="5">
    <location>
        <begin position="49"/>
        <end position="201"/>
    </location>
</feature>
<comment type="caution">
    <text evidence="6">The sequence shown here is derived from an EMBL/GenBank/DDBJ whole genome shotgun (WGS) entry which is preliminary data.</text>
</comment>
<dbReference type="RefSeq" id="WP_254746705.1">
    <property type="nucleotide sequence ID" value="NZ_JANCLU010000039.1"/>
</dbReference>
<evidence type="ECO:0000256" key="3">
    <source>
        <dbReference type="ARBA" id="ARBA00022763"/>
    </source>
</evidence>
<gene>
    <name evidence="6" type="ORF">NK718_21625</name>
</gene>
<evidence type="ECO:0000259" key="5">
    <source>
        <dbReference type="SMART" id="SM00478"/>
    </source>
</evidence>
<dbReference type="PANTHER" id="PTHR43003">
    <property type="entry name" value="DNA-3-METHYLADENINE GLYCOSYLASE"/>
    <property type="match status" value="1"/>
</dbReference>
<dbReference type="PANTHER" id="PTHR43003:SF13">
    <property type="entry name" value="DNA-3-METHYLADENINE GLYCOSYLASE 2"/>
    <property type="match status" value="1"/>
</dbReference>
<dbReference type="SMART" id="SM00478">
    <property type="entry name" value="ENDO3c"/>
    <property type="match status" value="1"/>
</dbReference>
<keyword evidence="7" id="KW-1185">Reference proteome</keyword>
<dbReference type="CDD" id="cd00056">
    <property type="entry name" value="ENDO3c"/>
    <property type="match status" value="1"/>
</dbReference>
<evidence type="ECO:0000313" key="6">
    <source>
        <dbReference type="EMBL" id="MCP8941129.1"/>
    </source>
</evidence>
<dbReference type="InterPro" id="IPR011257">
    <property type="entry name" value="DNA_glycosylase"/>
</dbReference>
<protein>
    <recommendedName>
        <fullName evidence="2">DNA-3-methyladenine glycosylase II</fullName>
        <ecNumber evidence="2">3.2.2.21</ecNumber>
    </recommendedName>
</protein>
<evidence type="ECO:0000256" key="2">
    <source>
        <dbReference type="ARBA" id="ARBA00012000"/>
    </source>
</evidence>
<dbReference type="Proteomes" id="UP001205890">
    <property type="component" value="Unassembled WGS sequence"/>
</dbReference>
<dbReference type="EC" id="3.2.2.21" evidence="2"/>
<dbReference type="Gene3D" id="1.10.1670.40">
    <property type="match status" value="1"/>
</dbReference>
<dbReference type="SUPFAM" id="SSF48150">
    <property type="entry name" value="DNA-glycosylase"/>
    <property type="match status" value="1"/>
</dbReference>
<evidence type="ECO:0000256" key="4">
    <source>
        <dbReference type="ARBA" id="ARBA00023204"/>
    </source>
</evidence>
<accession>A0ABT1LI06</accession>
<dbReference type="Gene3D" id="1.10.340.30">
    <property type="entry name" value="Hypothetical protein, domain 2"/>
    <property type="match status" value="1"/>
</dbReference>
<comment type="catalytic activity">
    <reaction evidence="1">
        <text>Hydrolysis of alkylated DNA, releasing 3-methyladenine, 3-methylguanine, 7-methylguanine and 7-methyladenine.</text>
        <dbReference type="EC" id="3.2.2.21"/>
    </reaction>
</comment>
<name>A0ABT1LI06_9HYPH</name>
<evidence type="ECO:0000313" key="7">
    <source>
        <dbReference type="Proteomes" id="UP001205890"/>
    </source>
</evidence>